<sequence>MTRAIWKGPFLDPSFFRKRKNDFNIKEKIYSRRSAISPQFIGREVQVYNGHKWIEFKIKEEMVGHKFGEFSFTRKKTIHKKKGK</sequence>
<dbReference type="InterPro" id="IPR005732">
    <property type="entry name" value="Ribosomal_uS19_bac-type"/>
</dbReference>
<dbReference type="PRINTS" id="PR00975">
    <property type="entry name" value="RIBOSOMALS19"/>
</dbReference>
<dbReference type="GO" id="GO:0003723">
    <property type="term" value="F:RNA binding"/>
    <property type="evidence" value="ECO:0007669"/>
    <property type="project" value="InterPro"/>
</dbReference>
<evidence type="ECO:0000313" key="8">
    <source>
        <dbReference type="EMBL" id="QGP70646.1"/>
    </source>
</evidence>
<organism evidence="8">
    <name type="scientific">Tetraselmis sp. CCMP 881</name>
    <dbReference type="NCBI Taxonomy" id="1812852"/>
    <lineage>
        <taxon>Eukaryota</taxon>
        <taxon>Viridiplantae</taxon>
        <taxon>Chlorophyta</taxon>
        <taxon>core chlorophytes</taxon>
        <taxon>Chlorodendrophyceae</taxon>
        <taxon>Chlorodendrales</taxon>
        <taxon>Chlorodendraceae</taxon>
        <taxon>Tetraselmis</taxon>
    </lineage>
</organism>
<evidence type="ECO:0000256" key="7">
    <source>
        <dbReference type="RuleBase" id="RU003485"/>
    </source>
</evidence>
<dbReference type="PANTHER" id="PTHR11880:SF67">
    <property type="entry name" value="SMALL RIBOSOMAL SUBUNIT PROTEIN US19M"/>
    <property type="match status" value="1"/>
</dbReference>
<keyword evidence="3 7" id="KW-0689">Ribosomal protein</keyword>
<evidence type="ECO:0000256" key="4">
    <source>
        <dbReference type="ARBA" id="ARBA00023128"/>
    </source>
</evidence>
<name>A0A650AR84_9CHLO</name>
<dbReference type="Pfam" id="PF00203">
    <property type="entry name" value="Ribosomal_S19"/>
    <property type="match status" value="1"/>
</dbReference>
<dbReference type="GO" id="GO:0003735">
    <property type="term" value="F:structural constituent of ribosome"/>
    <property type="evidence" value="ECO:0007669"/>
    <property type="project" value="InterPro"/>
</dbReference>
<evidence type="ECO:0000256" key="6">
    <source>
        <dbReference type="ARBA" id="ARBA00044183"/>
    </source>
</evidence>
<evidence type="ECO:0000256" key="5">
    <source>
        <dbReference type="ARBA" id="ARBA00023274"/>
    </source>
</evidence>
<dbReference type="AlphaFoldDB" id="A0A650AR84"/>
<dbReference type="InterPro" id="IPR020934">
    <property type="entry name" value="Ribosomal_uS19_CS"/>
</dbReference>
<dbReference type="EMBL" id="MN642087">
    <property type="protein sequence ID" value="QGP70646.1"/>
    <property type="molecule type" value="Genomic_DNA"/>
</dbReference>
<keyword evidence="5 7" id="KW-0687">Ribonucleoprotein</keyword>
<dbReference type="PIRSF" id="PIRSF002144">
    <property type="entry name" value="Ribosomal_S19"/>
    <property type="match status" value="1"/>
</dbReference>
<dbReference type="NCBIfam" id="TIGR01050">
    <property type="entry name" value="rpsS_bact"/>
    <property type="match status" value="1"/>
</dbReference>
<dbReference type="GO" id="GO:0000028">
    <property type="term" value="P:ribosomal small subunit assembly"/>
    <property type="evidence" value="ECO:0007669"/>
    <property type="project" value="TreeGrafter"/>
</dbReference>
<comment type="similarity">
    <text evidence="2 7">Belongs to the universal ribosomal protein uS19 family.</text>
</comment>
<gene>
    <name evidence="8" type="primary">rps19</name>
</gene>
<dbReference type="GO" id="GO:0005763">
    <property type="term" value="C:mitochondrial small ribosomal subunit"/>
    <property type="evidence" value="ECO:0007669"/>
    <property type="project" value="TreeGrafter"/>
</dbReference>
<dbReference type="GO" id="GO:0006412">
    <property type="term" value="P:translation"/>
    <property type="evidence" value="ECO:0007669"/>
    <property type="project" value="InterPro"/>
</dbReference>
<comment type="subcellular location">
    <subcellularLocation>
        <location evidence="1">Mitochondrion</location>
    </subcellularLocation>
</comment>
<dbReference type="HAMAP" id="MF_00531">
    <property type="entry name" value="Ribosomal_uS19"/>
    <property type="match status" value="1"/>
</dbReference>
<protein>
    <recommendedName>
        <fullName evidence="6">Small ribosomal subunit protein uS19m</fullName>
    </recommendedName>
</protein>
<dbReference type="InterPro" id="IPR002222">
    <property type="entry name" value="Ribosomal_uS19"/>
</dbReference>
<geneLocation type="mitochondrion" evidence="8"/>
<dbReference type="PROSITE" id="PS00323">
    <property type="entry name" value="RIBOSOMAL_S19"/>
    <property type="match status" value="1"/>
</dbReference>
<keyword evidence="4 8" id="KW-0496">Mitochondrion</keyword>
<dbReference type="SUPFAM" id="SSF54570">
    <property type="entry name" value="Ribosomal protein S19"/>
    <property type="match status" value="1"/>
</dbReference>
<evidence type="ECO:0000256" key="2">
    <source>
        <dbReference type="ARBA" id="ARBA00007345"/>
    </source>
</evidence>
<proteinExistence type="inferred from homology"/>
<dbReference type="InterPro" id="IPR023575">
    <property type="entry name" value="Ribosomal_uS19_SF"/>
</dbReference>
<evidence type="ECO:0000256" key="1">
    <source>
        <dbReference type="ARBA" id="ARBA00004173"/>
    </source>
</evidence>
<accession>A0A650AR84</accession>
<dbReference type="PANTHER" id="PTHR11880">
    <property type="entry name" value="RIBOSOMAL PROTEIN S19P FAMILY MEMBER"/>
    <property type="match status" value="1"/>
</dbReference>
<dbReference type="Gene3D" id="3.30.860.10">
    <property type="entry name" value="30s Ribosomal Protein S19, Chain A"/>
    <property type="match status" value="1"/>
</dbReference>
<reference evidence="8" key="1">
    <citation type="submission" date="2019-11" db="EMBL/GenBank/DDBJ databases">
        <title>Complete mitogenomes of the chlorophyte green algae Scherffelia dubia and Tetraselmis sp. CCMP 881 (Chlorodendrophyceae).</title>
        <authorList>
            <person name="Turmel M."/>
            <person name="Otis C."/>
            <person name="de Cambiaire J.-C."/>
            <person name="Lemieux C."/>
        </authorList>
    </citation>
    <scope>NUCLEOTIDE SEQUENCE</scope>
</reference>
<evidence type="ECO:0000256" key="3">
    <source>
        <dbReference type="ARBA" id="ARBA00022980"/>
    </source>
</evidence>